<feature type="signal peptide" evidence="4">
    <location>
        <begin position="1"/>
        <end position="25"/>
    </location>
</feature>
<evidence type="ECO:0000259" key="5">
    <source>
        <dbReference type="PROSITE" id="PS51485"/>
    </source>
</evidence>
<keyword evidence="3" id="KW-0325">Glycoprotein</keyword>
<evidence type="ECO:0000313" key="6">
    <source>
        <dbReference type="EMBL" id="OMP01412.1"/>
    </source>
</evidence>
<dbReference type="STRING" id="93759.A0A1R3K2V3"/>
<keyword evidence="2" id="KW-0186">Copper</keyword>
<name>A0A1R3K2V3_9ROSI</name>
<dbReference type="InterPro" id="IPR008972">
    <property type="entry name" value="Cupredoxin"/>
</dbReference>
<feature type="domain" description="Phytocyanin" evidence="5">
    <location>
        <begin position="26"/>
        <end position="129"/>
    </location>
</feature>
<evidence type="ECO:0000256" key="2">
    <source>
        <dbReference type="ARBA" id="ARBA00023008"/>
    </source>
</evidence>
<keyword evidence="7" id="KW-1185">Reference proteome</keyword>
<dbReference type="PANTHER" id="PTHR33021:SF339">
    <property type="entry name" value="OS07G0570600 PROTEIN"/>
    <property type="match status" value="1"/>
</dbReference>
<feature type="chain" id="PRO_5012842430" evidence="4">
    <location>
        <begin position="26"/>
        <end position="172"/>
    </location>
</feature>
<protein>
    <submittedName>
        <fullName evidence="6">Plastocyanin-like protein</fullName>
    </submittedName>
</protein>
<evidence type="ECO:0000256" key="1">
    <source>
        <dbReference type="ARBA" id="ARBA00022723"/>
    </source>
</evidence>
<keyword evidence="4" id="KW-0732">Signal</keyword>
<accession>A0A1R3K2V3</accession>
<gene>
    <name evidence="6" type="ORF">COLO4_11896</name>
</gene>
<dbReference type="Pfam" id="PF02298">
    <property type="entry name" value="Cu_bind_like"/>
    <property type="match status" value="1"/>
</dbReference>
<dbReference type="Proteomes" id="UP000187203">
    <property type="component" value="Unassembled WGS sequence"/>
</dbReference>
<evidence type="ECO:0000313" key="7">
    <source>
        <dbReference type="Proteomes" id="UP000187203"/>
    </source>
</evidence>
<proteinExistence type="predicted"/>
<dbReference type="AlphaFoldDB" id="A0A1R3K2V3"/>
<evidence type="ECO:0000256" key="4">
    <source>
        <dbReference type="SAM" id="SignalP"/>
    </source>
</evidence>
<evidence type="ECO:0000256" key="3">
    <source>
        <dbReference type="ARBA" id="ARBA00023180"/>
    </source>
</evidence>
<dbReference type="PANTHER" id="PTHR33021">
    <property type="entry name" value="BLUE COPPER PROTEIN"/>
    <property type="match status" value="1"/>
</dbReference>
<reference evidence="7" key="1">
    <citation type="submission" date="2013-09" db="EMBL/GenBank/DDBJ databases">
        <title>Corchorus olitorius genome sequencing.</title>
        <authorList>
            <person name="Alam M."/>
            <person name="Haque M.S."/>
            <person name="Islam M.S."/>
            <person name="Emdad E.M."/>
            <person name="Islam M.M."/>
            <person name="Ahmed B."/>
            <person name="Halim A."/>
            <person name="Hossen Q.M.M."/>
            <person name="Hossain M.Z."/>
            <person name="Ahmed R."/>
            <person name="Khan M.M."/>
            <person name="Islam R."/>
            <person name="Rashid M.M."/>
            <person name="Khan S.A."/>
            <person name="Rahman M.S."/>
            <person name="Alam M."/>
            <person name="Yahiya A.S."/>
            <person name="Khan M.S."/>
            <person name="Azam M.S."/>
            <person name="Haque T."/>
            <person name="Lashkar M.Z.H."/>
            <person name="Akhand A.I."/>
            <person name="Morshed G."/>
            <person name="Roy S."/>
            <person name="Uddin K.S."/>
            <person name="Rabeya T."/>
            <person name="Hossain A.S."/>
            <person name="Chowdhury A."/>
            <person name="Snigdha A.R."/>
            <person name="Mortoza M.S."/>
            <person name="Matin S.A."/>
            <person name="Hoque S.M.E."/>
            <person name="Islam M.K."/>
            <person name="Roy D.K."/>
            <person name="Haider R."/>
            <person name="Moosa M.M."/>
            <person name="Elias S.M."/>
            <person name="Hasan A.M."/>
            <person name="Jahan S."/>
            <person name="Shafiuddin M."/>
            <person name="Mahmood N."/>
            <person name="Shommy N.S."/>
        </authorList>
    </citation>
    <scope>NUCLEOTIDE SEQUENCE [LARGE SCALE GENOMIC DNA]</scope>
    <source>
        <strain evidence="7">cv. O-4</strain>
    </source>
</reference>
<dbReference type="GO" id="GO:0005886">
    <property type="term" value="C:plasma membrane"/>
    <property type="evidence" value="ECO:0007669"/>
    <property type="project" value="TreeGrafter"/>
</dbReference>
<dbReference type="GO" id="GO:0046872">
    <property type="term" value="F:metal ion binding"/>
    <property type="evidence" value="ECO:0007669"/>
    <property type="project" value="UniProtKB-KW"/>
</dbReference>
<dbReference type="PROSITE" id="PS00196">
    <property type="entry name" value="COPPER_BLUE"/>
    <property type="match status" value="1"/>
</dbReference>
<dbReference type="InterPro" id="IPR039391">
    <property type="entry name" value="Phytocyanin-like"/>
</dbReference>
<dbReference type="CDD" id="cd04216">
    <property type="entry name" value="Phytocyanin"/>
    <property type="match status" value="1"/>
</dbReference>
<dbReference type="Gene3D" id="2.60.40.420">
    <property type="entry name" value="Cupredoxins - blue copper proteins"/>
    <property type="match status" value="1"/>
</dbReference>
<dbReference type="InterPro" id="IPR028871">
    <property type="entry name" value="BlueCu_1_BS"/>
</dbReference>
<dbReference type="FunFam" id="2.60.40.420:FF:000003">
    <property type="entry name" value="Blue copper"/>
    <property type="match status" value="1"/>
</dbReference>
<sequence>MGLVKRGVVFLMMMMMVGLHGVSRAAEYKVGDSIGWTVPADGFSDYKNWAAQHRFYPGDVLVFVYNMQFHDVQQVHVEDFKSCNSKSPIASFNNGTDNITLSTSGEYYFLCSYPGHCPAGQKIHITVNSAAQSPSHNASPAPPNNAAQSLHAFKHSILAISFTFLPLLLRLV</sequence>
<organism evidence="6 7">
    <name type="scientific">Corchorus olitorius</name>
    <dbReference type="NCBI Taxonomy" id="93759"/>
    <lineage>
        <taxon>Eukaryota</taxon>
        <taxon>Viridiplantae</taxon>
        <taxon>Streptophyta</taxon>
        <taxon>Embryophyta</taxon>
        <taxon>Tracheophyta</taxon>
        <taxon>Spermatophyta</taxon>
        <taxon>Magnoliopsida</taxon>
        <taxon>eudicotyledons</taxon>
        <taxon>Gunneridae</taxon>
        <taxon>Pentapetalae</taxon>
        <taxon>rosids</taxon>
        <taxon>malvids</taxon>
        <taxon>Malvales</taxon>
        <taxon>Malvaceae</taxon>
        <taxon>Grewioideae</taxon>
        <taxon>Apeibeae</taxon>
        <taxon>Corchorus</taxon>
    </lineage>
</organism>
<comment type="caution">
    <text evidence="6">The sequence shown here is derived from an EMBL/GenBank/DDBJ whole genome shotgun (WGS) entry which is preliminary data.</text>
</comment>
<dbReference type="OrthoDB" id="1933492at2759"/>
<dbReference type="EMBL" id="AWUE01014776">
    <property type="protein sequence ID" value="OMP01412.1"/>
    <property type="molecule type" value="Genomic_DNA"/>
</dbReference>
<dbReference type="GO" id="GO:0009055">
    <property type="term" value="F:electron transfer activity"/>
    <property type="evidence" value="ECO:0007669"/>
    <property type="project" value="InterPro"/>
</dbReference>
<dbReference type="PROSITE" id="PS51485">
    <property type="entry name" value="PHYTOCYANIN"/>
    <property type="match status" value="1"/>
</dbReference>
<keyword evidence="1" id="KW-0479">Metal-binding</keyword>
<dbReference type="SUPFAM" id="SSF49503">
    <property type="entry name" value="Cupredoxins"/>
    <property type="match status" value="1"/>
</dbReference>
<dbReference type="InterPro" id="IPR003245">
    <property type="entry name" value="Phytocyanin_dom"/>
</dbReference>